<gene>
    <name evidence="1" type="ORF">ciss_03560</name>
</gene>
<comment type="caution">
    <text evidence="1">The sequence shown here is derived from an EMBL/GenBank/DDBJ whole genome shotgun (WGS) entry which is preliminary data.</text>
</comment>
<dbReference type="OrthoDB" id="9810309at2"/>
<name>A0A1L8CZW3_9THEO</name>
<dbReference type="Proteomes" id="UP000187338">
    <property type="component" value="Unassembled WGS sequence"/>
</dbReference>
<dbReference type="GO" id="GO:0005524">
    <property type="term" value="F:ATP binding"/>
    <property type="evidence" value="ECO:0007669"/>
    <property type="project" value="InterPro"/>
</dbReference>
<dbReference type="InterPro" id="IPR027417">
    <property type="entry name" value="P-loop_NTPase"/>
</dbReference>
<dbReference type="PIRSF" id="PIRSF015617">
    <property type="entry name" value="Adensltrnsf_CobA"/>
    <property type="match status" value="1"/>
</dbReference>
<reference evidence="2" key="1">
    <citation type="submission" date="2016-12" db="EMBL/GenBank/DDBJ databases">
        <title>Draft Genome Sequences od Carboxydothermus pertinax and islandicus, Hydrogenogenic Carboxydotrophic Bacteria.</title>
        <authorList>
            <person name="Fukuyama Y."/>
            <person name="Ohmae K."/>
            <person name="Yoneda Y."/>
            <person name="Yoshida T."/>
            <person name="Sako Y."/>
        </authorList>
    </citation>
    <scope>NUCLEOTIDE SEQUENCE [LARGE SCALE GENOMIC DNA]</scope>
    <source>
        <strain evidence="2">SET</strain>
    </source>
</reference>
<dbReference type="InterPro" id="IPR003724">
    <property type="entry name" value="CblAdoTrfase_CobA"/>
</dbReference>
<organism evidence="1 2">
    <name type="scientific">Carboxydothermus islandicus</name>
    <dbReference type="NCBI Taxonomy" id="661089"/>
    <lineage>
        <taxon>Bacteria</taxon>
        <taxon>Bacillati</taxon>
        <taxon>Bacillota</taxon>
        <taxon>Clostridia</taxon>
        <taxon>Thermoanaerobacterales</taxon>
        <taxon>Thermoanaerobacteraceae</taxon>
        <taxon>Carboxydothermus</taxon>
    </lineage>
</organism>
<evidence type="ECO:0000313" key="2">
    <source>
        <dbReference type="Proteomes" id="UP000187338"/>
    </source>
</evidence>
<protein>
    <recommendedName>
        <fullName evidence="3">Cob(I)yrinic acid a,c-diamide adenosyltransferase</fullName>
    </recommendedName>
</protein>
<dbReference type="GO" id="GO:0009236">
    <property type="term" value="P:cobalamin biosynthetic process"/>
    <property type="evidence" value="ECO:0007669"/>
    <property type="project" value="InterPro"/>
</dbReference>
<dbReference type="Gene3D" id="3.40.50.300">
    <property type="entry name" value="P-loop containing nucleotide triphosphate hydrolases"/>
    <property type="match status" value="1"/>
</dbReference>
<dbReference type="GO" id="GO:0008817">
    <property type="term" value="F:corrinoid adenosyltransferase activity"/>
    <property type="evidence" value="ECO:0007669"/>
    <property type="project" value="InterPro"/>
</dbReference>
<dbReference type="PANTHER" id="PTHR46638:SF1">
    <property type="entry name" value="CORRINOID ADENOSYLTRANSFERASE"/>
    <property type="match status" value="1"/>
</dbReference>
<dbReference type="STRING" id="661089.ciss_03560"/>
<sequence length="193" mass="21872">MLHLYYGPGKGKSTAALGMLLRAYGHGFKVAYFGFLKGEGFYGEFEALKKLDIEKYCLGKSCPYASLIKTGIKSCPVMDNCNLCHVNLKNPDQEDKKLFREGFFWAKAQINASSYRLVVMDELALAAKIDLIAEESLTSFLKEIKRKENLEMIITGREAPLYLKSYADYITYFAEEKHPFTELGLTSRKGVEF</sequence>
<dbReference type="Pfam" id="PF02572">
    <property type="entry name" value="CobA_CobO_BtuR"/>
    <property type="match status" value="1"/>
</dbReference>
<dbReference type="AlphaFoldDB" id="A0A1L8CZW3"/>
<dbReference type="RefSeq" id="WP_075864627.1">
    <property type="nucleotide sequence ID" value="NZ_BDJL01000007.1"/>
</dbReference>
<evidence type="ECO:0000313" key="1">
    <source>
        <dbReference type="EMBL" id="GAV24423.1"/>
    </source>
</evidence>
<proteinExistence type="predicted"/>
<evidence type="ECO:0008006" key="3">
    <source>
        <dbReference type="Google" id="ProtNLM"/>
    </source>
</evidence>
<dbReference type="EMBL" id="BDJL01000007">
    <property type="protein sequence ID" value="GAV24423.1"/>
    <property type="molecule type" value="Genomic_DNA"/>
</dbReference>
<accession>A0A1L8CZW3</accession>
<dbReference type="SUPFAM" id="SSF52540">
    <property type="entry name" value="P-loop containing nucleoside triphosphate hydrolases"/>
    <property type="match status" value="1"/>
</dbReference>
<dbReference type="PANTHER" id="PTHR46638">
    <property type="entry name" value="CORRINOID ADENOSYLTRANSFERASE"/>
    <property type="match status" value="1"/>
</dbReference>
<keyword evidence="2" id="KW-1185">Reference proteome</keyword>